<dbReference type="Proteomes" id="UP001201273">
    <property type="component" value="Unassembled WGS sequence"/>
</dbReference>
<dbReference type="NCBIfam" id="NF008352">
    <property type="entry name" value="PRK11139.1"/>
    <property type="match status" value="1"/>
</dbReference>
<dbReference type="PRINTS" id="PR00039">
    <property type="entry name" value="HTHLYSR"/>
</dbReference>
<evidence type="ECO:0000256" key="3">
    <source>
        <dbReference type="ARBA" id="ARBA00023125"/>
    </source>
</evidence>
<accession>A0ABS8WFT5</accession>
<dbReference type="RefSeq" id="WP_233054062.1">
    <property type="nucleotide sequence ID" value="NZ_JAIMJA010000019.1"/>
</dbReference>
<evidence type="ECO:0000256" key="1">
    <source>
        <dbReference type="ARBA" id="ARBA00009437"/>
    </source>
</evidence>
<comment type="caution">
    <text evidence="6">The sequence shown here is derived from an EMBL/GenBank/DDBJ whole genome shotgun (WGS) entry which is preliminary data.</text>
</comment>
<evidence type="ECO:0000256" key="2">
    <source>
        <dbReference type="ARBA" id="ARBA00023015"/>
    </source>
</evidence>
<evidence type="ECO:0000313" key="6">
    <source>
        <dbReference type="EMBL" id="MCE2596419.1"/>
    </source>
</evidence>
<comment type="similarity">
    <text evidence="1">Belongs to the LysR transcriptional regulatory family.</text>
</comment>
<dbReference type="PANTHER" id="PTHR30537:SF26">
    <property type="entry name" value="GLYCINE CLEAVAGE SYSTEM TRANSCRIPTIONAL ACTIVATOR"/>
    <property type="match status" value="1"/>
</dbReference>
<dbReference type="EMBL" id="JAIMJA010000019">
    <property type="protein sequence ID" value="MCE2596419.1"/>
    <property type="molecule type" value="Genomic_DNA"/>
</dbReference>
<dbReference type="InterPro" id="IPR036390">
    <property type="entry name" value="WH_DNA-bd_sf"/>
</dbReference>
<name>A0ABS8WFT5_9GAMM</name>
<dbReference type="SUPFAM" id="SSF53850">
    <property type="entry name" value="Periplasmic binding protein-like II"/>
    <property type="match status" value="1"/>
</dbReference>
<keyword evidence="3" id="KW-0238">DNA-binding</keyword>
<dbReference type="CDD" id="cd08432">
    <property type="entry name" value="PBP2_GcdR_TrpI_HvrB_AmpR_like"/>
    <property type="match status" value="1"/>
</dbReference>
<dbReference type="InterPro" id="IPR036388">
    <property type="entry name" value="WH-like_DNA-bd_sf"/>
</dbReference>
<dbReference type="SUPFAM" id="SSF46785">
    <property type="entry name" value="Winged helix' DNA-binding domain"/>
    <property type="match status" value="1"/>
</dbReference>
<sequence>MNTHLPPIMSLRCFESAAKHLSFTLAAQDLFITQAAVSQHIRNLEQQVGAPLFVRHSRRLSLTEQGLAFLPYVSQSLTLLADGMQKVSLSSTTGALNISALPSFCSRWLVPRLWHFLEQYPEIEVRLTPSLQVVDLAQSDFDLAIRFGLGEYPNCDSEALMSDNLFPVCSPKLLESMKLANKSLASAPDLTQVTIINDFLTTNTSWNTWLRAAGYPALKLKDNLSISDASLAITAAVSGQGVTLARQSLVGEELANGQLVRLFETSIASDYGYFLVTAKNRPVSEKAQIFRRWLQQQIVKDGNLCPPLQRELANSKIETDN</sequence>
<dbReference type="PROSITE" id="PS50931">
    <property type="entry name" value="HTH_LYSR"/>
    <property type="match status" value="1"/>
</dbReference>
<evidence type="ECO:0000259" key="5">
    <source>
        <dbReference type="PROSITE" id="PS50931"/>
    </source>
</evidence>
<proteinExistence type="inferred from homology"/>
<dbReference type="InterPro" id="IPR000847">
    <property type="entry name" value="LysR_HTH_N"/>
</dbReference>
<organism evidence="6 7">
    <name type="scientific">Motilimonas cestriensis</name>
    <dbReference type="NCBI Taxonomy" id="2742685"/>
    <lineage>
        <taxon>Bacteria</taxon>
        <taxon>Pseudomonadati</taxon>
        <taxon>Pseudomonadota</taxon>
        <taxon>Gammaproteobacteria</taxon>
        <taxon>Alteromonadales</taxon>
        <taxon>Alteromonadales genera incertae sedis</taxon>
        <taxon>Motilimonas</taxon>
    </lineage>
</organism>
<dbReference type="Pfam" id="PF00126">
    <property type="entry name" value="HTH_1"/>
    <property type="match status" value="1"/>
</dbReference>
<dbReference type="InterPro" id="IPR005119">
    <property type="entry name" value="LysR_subst-bd"/>
</dbReference>
<evidence type="ECO:0000256" key="4">
    <source>
        <dbReference type="ARBA" id="ARBA00023163"/>
    </source>
</evidence>
<protein>
    <submittedName>
        <fullName evidence="6">Transcriptional regulator GcvA</fullName>
    </submittedName>
</protein>
<keyword evidence="7" id="KW-1185">Reference proteome</keyword>
<feature type="domain" description="HTH lysR-type" evidence="5">
    <location>
        <begin position="1"/>
        <end position="63"/>
    </location>
</feature>
<evidence type="ECO:0000313" key="7">
    <source>
        <dbReference type="Proteomes" id="UP001201273"/>
    </source>
</evidence>
<dbReference type="InterPro" id="IPR058163">
    <property type="entry name" value="LysR-type_TF_proteobact-type"/>
</dbReference>
<keyword evidence="4" id="KW-0804">Transcription</keyword>
<dbReference type="Pfam" id="PF03466">
    <property type="entry name" value="LysR_substrate"/>
    <property type="match status" value="1"/>
</dbReference>
<dbReference type="PANTHER" id="PTHR30537">
    <property type="entry name" value="HTH-TYPE TRANSCRIPTIONAL REGULATOR"/>
    <property type="match status" value="1"/>
</dbReference>
<reference evidence="6 7" key="1">
    <citation type="journal article" date="2022" name="Environ. Microbiol. Rep.">
        <title>Eco-phylogenetic analyses reveal divergent evolution of vitamin B12 metabolism in the marine bacterial family 'Psychromonadaceae'.</title>
        <authorList>
            <person name="Jin X."/>
            <person name="Yang Y."/>
            <person name="Cao H."/>
            <person name="Gao B."/>
            <person name="Zhao Z."/>
        </authorList>
    </citation>
    <scope>NUCLEOTIDE SEQUENCE [LARGE SCALE GENOMIC DNA]</scope>
    <source>
        <strain evidence="6 7">MKS20</strain>
    </source>
</reference>
<dbReference type="Gene3D" id="1.10.10.10">
    <property type="entry name" value="Winged helix-like DNA-binding domain superfamily/Winged helix DNA-binding domain"/>
    <property type="match status" value="1"/>
</dbReference>
<keyword evidence="2" id="KW-0805">Transcription regulation</keyword>
<dbReference type="Gene3D" id="3.40.190.10">
    <property type="entry name" value="Periplasmic binding protein-like II"/>
    <property type="match status" value="2"/>
</dbReference>
<gene>
    <name evidence="6" type="primary">gcvA</name>
    <name evidence="6" type="ORF">K6Y31_16610</name>
</gene>